<feature type="transmembrane region" description="Helical" evidence="2">
    <location>
        <begin position="161"/>
        <end position="183"/>
    </location>
</feature>
<organism evidence="3 4">
    <name type="scientific">Candidatus Anaerobiospirillum merdipullorum</name>
    <dbReference type="NCBI Taxonomy" id="2838450"/>
    <lineage>
        <taxon>Bacteria</taxon>
        <taxon>Pseudomonadati</taxon>
        <taxon>Pseudomonadota</taxon>
        <taxon>Gammaproteobacteria</taxon>
        <taxon>Aeromonadales</taxon>
        <taxon>Succinivibrionaceae</taxon>
        <taxon>Anaerobiospirillum</taxon>
    </lineage>
</organism>
<gene>
    <name evidence="3" type="ORF">IAA31_08560</name>
</gene>
<keyword evidence="2" id="KW-1133">Transmembrane helix</keyword>
<dbReference type="EMBL" id="JAHLFG010000094">
    <property type="protein sequence ID" value="MBU3827518.1"/>
    <property type="molecule type" value="Genomic_DNA"/>
</dbReference>
<evidence type="ECO:0000313" key="4">
    <source>
        <dbReference type="Proteomes" id="UP000824150"/>
    </source>
</evidence>
<proteinExistence type="predicted"/>
<dbReference type="Proteomes" id="UP000824150">
    <property type="component" value="Unassembled WGS sequence"/>
</dbReference>
<name>A0A9E2KQM2_9GAMM</name>
<keyword evidence="2" id="KW-0472">Membrane</keyword>
<comment type="caution">
    <text evidence="3">The sequence shown here is derived from an EMBL/GenBank/DDBJ whole genome shotgun (WGS) entry which is preliminary data.</text>
</comment>
<feature type="compositionally biased region" description="Low complexity" evidence="1">
    <location>
        <begin position="220"/>
        <end position="246"/>
    </location>
</feature>
<evidence type="ECO:0000256" key="2">
    <source>
        <dbReference type="SAM" id="Phobius"/>
    </source>
</evidence>
<evidence type="ECO:0000313" key="3">
    <source>
        <dbReference type="EMBL" id="MBU3827518.1"/>
    </source>
</evidence>
<feature type="region of interest" description="Disordered" evidence="1">
    <location>
        <begin position="207"/>
        <end position="250"/>
    </location>
</feature>
<dbReference type="AlphaFoldDB" id="A0A9E2KQM2"/>
<reference evidence="3" key="2">
    <citation type="submission" date="2021-04" db="EMBL/GenBank/DDBJ databases">
        <authorList>
            <person name="Gilroy R."/>
        </authorList>
    </citation>
    <scope>NUCLEOTIDE SEQUENCE</scope>
    <source>
        <strain evidence="3">687</strain>
    </source>
</reference>
<keyword evidence="2" id="KW-0812">Transmembrane</keyword>
<evidence type="ECO:0000256" key="1">
    <source>
        <dbReference type="SAM" id="MobiDB-lite"/>
    </source>
</evidence>
<accession>A0A9E2KQM2</accession>
<protein>
    <submittedName>
        <fullName evidence="3">Uncharacterized protein</fullName>
    </submittedName>
</protein>
<sequence length="365" mass="37897">MRASINLAQGQAILTLTEFADDGFAVMPNDGIGVQMMASAGSTSCIKHWPQESDGYALLYVHNASFAKIDLTLSREAIEALVASNAQTGFMRVRFPDGNTRTCDVNVLCDLSALLQASAQAPTGGISQSTVQSEPAAQATPAQTAAASSVSTAPAPKSNKLIFIILLAVLLLALIGGLLWFFLGRDSAPASAPTEPVAVSESVPEIAPTVAPEPEPEPEPALAPVTEPSPAPVEANTNTPAPATAVSGPCELNNAHSDGEILQNCLASKPKAPALLTLAQQAVQAERCDLAARLLMSQARAQGGDFALLLAQYFDPNEKTGSSCFKKSADDAIYWYQKAQANAGPAQTKAKTALERLQASGGGQQ</sequence>
<reference evidence="3" key="1">
    <citation type="journal article" date="2021" name="PeerJ">
        <title>Extensive microbial diversity within the chicken gut microbiome revealed by metagenomics and culture.</title>
        <authorList>
            <person name="Gilroy R."/>
            <person name="Ravi A."/>
            <person name="Getino M."/>
            <person name="Pursley I."/>
            <person name="Horton D.L."/>
            <person name="Alikhan N.F."/>
            <person name="Baker D."/>
            <person name="Gharbi K."/>
            <person name="Hall N."/>
            <person name="Watson M."/>
            <person name="Adriaenssens E.M."/>
            <person name="Foster-Nyarko E."/>
            <person name="Jarju S."/>
            <person name="Secka A."/>
            <person name="Antonio M."/>
            <person name="Oren A."/>
            <person name="Chaudhuri R.R."/>
            <person name="La Ragione R."/>
            <person name="Hildebrand F."/>
            <person name="Pallen M.J."/>
        </authorList>
    </citation>
    <scope>NUCLEOTIDE SEQUENCE</scope>
    <source>
        <strain evidence="3">687</strain>
    </source>
</reference>